<keyword evidence="4" id="KW-0479">Metal-binding</keyword>
<evidence type="ECO:0000256" key="1">
    <source>
        <dbReference type="ARBA" id="ARBA00004613"/>
    </source>
</evidence>
<protein>
    <submittedName>
        <fullName evidence="8">Cupin</fullName>
    </submittedName>
</protein>
<dbReference type="InterPro" id="IPR019780">
    <property type="entry name" value="Germin_Mn-BS"/>
</dbReference>
<dbReference type="AlphaFoldDB" id="A0A8H4KHJ1"/>
<dbReference type="InterPro" id="IPR001929">
    <property type="entry name" value="Germin"/>
</dbReference>
<evidence type="ECO:0000256" key="2">
    <source>
        <dbReference type="ARBA" id="ARBA00007456"/>
    </source>
</evidence>
<feature type="domain" description="Cupin type-1" evidence="7">
    <location>
        <begin position="109"/>
        <end position="262"/>
    </location>
</feature>
<dbReference type="EMBL" id="JAADJG010000219">
    <property type="protein sequence ID" value="KAF4451420.1"/>
    <property type="molecule type" value="Genomic_DNA"/>
</dbReference>
<evidence type="ECO:0000313" key="9">
    <source>
        <dbReference type="Proteomes" id="UP000605986"/>
    </source>
</evidence>
<dbReference type="Proteomes" id="UP000605986">
    <property type="component" value="Unassembled WGS sequence"/>
</dbReference>
<comment type="similarity">
    <text evidence="2">Belongs to the germin family.</text>
</comment>
<accession>A0A8H4KHJ1</accession>
<dbReference type="SMART" id="SM00835">
    <property type="entry name" value="Cupin_1"/>
    <property type="match status" value="1"/>
</dbReference>
<evidence type="ECO:0000256" key="4">
    <source>
        <dbReference type="ARBA" id="ARBA00022723"/>
    </source>
</evidence>
<dbReference type="SUPFAM" id="SSF51182">
    <property type="entry name" value="RmlC-like cupins"/>
    <property type="match status" value="1"/>
</dbReference>
<reference evidence="8" key="1">
    <citation type="submission" date="2020-01" db="EMBL/GenBank/DDBJ databases">
        <title>Identification and distribution of gene clusters putatively required for synthesis of sphingolipid metabolism inhibitors in phylogenetically diverse species of the filamentous fungus Fusarium.</title>
        <authorList>
            <person name="Kim H.-S."/>
            <person name="Busman M."/>
            <person name="Brown D.W."/>
            <person name="Divon H."/>
            <person name="Uhlig S."/>
            <person name="Proctor R.H."/>
        </authorList>
    </citation>
    <scope>NUCLEOTIDE SEQUENCE</scope>
    <source>
        <strain evidence="8">NRRL 53441</strain>
    </source>
</reference>
<evidence type="ECO:0000256" key="5">
    <source>
        <dbReference type="ARBA" id="ARBA00023211"/>
    </source>
</evidence>
<dbReference type="OrthoDB" id="1921208at2759"/>
<dbReference type="PROSITE" id="PS00725">
    <property type="entry name" value="GERMIN"/>
    <property type="match status" value="1"/>
</dbReference>
<evidence type="ECO:0000259" key="7">
    <source>
        <dbReference type="SMART" id="SM00835"/>
    </source>
</evidence>
<evidence type="ECO:0000256" key="3">
    <source>
        <dbReference type="ARBA" id="ARBA00022525"/>
    </source>
</evidence>
<comment type="caution">
    <text evidence="8">The sequence shown here is derived from an EMBL/GenBank/DDBJ whole genome shotgun (WGS) entry which is preliminary data.</text>
</comment>
<name>A0A8H4KHJ1_9HYPO</name>
<dbReference type="InterPro" id="IPR006045">
    <property type="entry name" value="Cupin_1"/>
</dbReference>
<feature type="signal peptide" evidence="6">
    <location>
        <begin position="1"/>
        <end position="23"/>
    </location>
</feature>
<keyword evidence="3" id="KW-0964">Secreted</keyword>
<proteinExistence type="inferred from homology"/>
<keyword evidence="5" id="KW-0464">Manganese</keyword>
<keyword evidence="6" id="KW-0732">Signal</keyword>
<dbReference type="InterPro" id="IPR011051">
    <property type="entry name" value="RmlC_Cupin_sf"/>
</dbReference>
<dbReference type="GO" id="GO:0005576">
    <property type="term" value="C:extracellular region"/>
    <property type="evidence" value="ECO:0007669"/>
    <property type="project" value="UniProtKB-SubCell"/>
</dbReference>
<evidence type="ECO:0000256" key="6">
    <source>
        <dbReference type="SAM" id="SignalP"/>
    </source>
</evidence>
<feature type="chain" id="PRO_5034856327" evidence="6">
    <location>
        <begin position="24"/>
        <end position="290"/>
    </location>
</feature>
<dbReference type="PANTHER" id="PTHR31238">
    <property type="entry name" value="GERMIN-LIKE PROTEIN SUBFAMILY 3 MEMBER 3"/>
    <property type="match status" value="1"/>
</dbReference>
<dbReference type="Pfam" id="PF00190">
    <property type="entry name" value="Cupin_1"/>
    <property type="match status" value="1"/>
</dbReference>
<dbReference type="GO" id="GO:0030145">
    <property type="term" value="F:manganese ion binding"/>
    <property type="evidence" value="ECO:0007669"/>
    <property type="project" value="InterPro"/>
</dbReference>
<gene>
    <name evidence="8" type="ORF">F53441_5588</name>
</gene>
<comment type="subcellular location">
    <subcellularLocation>
        <location evidence="1">Secreted</location>
    </subcellularLocation>
</comment>
<dbReference type="CDD" id="cd02241">
    <property type="entry name" value="cupin_OxOx"/>
    <property type="match status" value="1"/>
</dbReference>
<dbReference type="Gene3D" id="2.60.120.10">
    <property type="entry name" value="Jelly Rolls"/>
    <property type="match status" value="1"/>
</dbReference>
<keyword evidence="9" id="KW-1185">Reference proteome</keyword>
<organism evidence="8 9">
    <name type="scientific">Fusarium austroafricanum</name>
    <dbReference type="NCBI Taxonomy" id="2364996"/>
    <lineage>
        <taxon>Eukaryota</taxon>
        <taxon>Fungi</taxon>
        <taxon>Dikarya</taxon>
        <taxon>Ascomycota</taxon>
        <taxon>Pezizomycotina</taxon>
        <taxon>Sordariomycetes</taxon>
        <taxon>Hypocreomycetidae</taxon>
        <taxon>Hypocreales</taxon>
        <taxon>Nectriaceae</taxon>
        <taxon>Fusarium</taxon>
        <taxon>Fusarium concolor species complex</taxon>
    </lineage>
</organism>
<evidence type="ECO:0000313" key="8">
    <source>
        <dbReference type="EMBL" id="KAF4451420.1"/>
    </source>
</evidence>
<sequence>MARMNLASLMAVIAILSTSPVVAAPGASPASVTSEVAMSSCPTSELSSEWVPSTTGTPIVQTAFGGNTRASVSSTISTGEGLSLSQQLMLADTAAGRFDLLPNDTQFIFDFNQSQGAAGEGGSLTVANRKTFPALIGTGAGMAVGRIGPCGLNTLHVHPRSAELQLVVEGRLFTEMAPENGVVDSDGKRRVIKNEIGPLQMTPFYQGSVHTQFNPDCTDVIFVASFASEDFGTGLVLDQTFAFADEVVAAAFGQAVAGEDINAFREAIPTNIALGVEECLQRCGIEKRVR</sequence>
<dbReference type="InterPro" id="IPR014710">
    <property type="entry name" value="RmlC-like_jellyroll"/>
</dbReference>